<gene>
    <name evidence="2" type="ORF">IAG03_05285</name>
</gene>
<dbReference type="AlphaFoldDB" id="A0A926D8S3"/>
<keyword evidence="1" id="KW-1133">Transmembrane helix</keyword>
<dbReference type="EMBL" id="JACRSN010000006">
    <property type="protein sequence ID" value="MBC8533424.1"/>
    <property type="molecule type" value="Genomic_DNA"/>
</dbReference>
<comment type="caution">
    <text evidence="2">The sequence shown here is derived from an EMBL/GenBank/DDBJ whole genome shotgun (WGS) entry which is preliminary data.</text>
</comment>
<name>A0A926D8S3_9FIRM</name>
<dbReference type="RefSeq" id="WP_249318805.1">
    <property type="nucleotide sequence ID" value="NZ_JACRSN010000006.1"/>
</dbReference>
<accession>A0A926D8S3</accession>
<sequence length="92" mass="10654">MRNSKRSGSYFPCLFINMLMNIEGLLPAVILLVLHFWLKISVWWSVGAFIAWILYLMMWMAFIGWAGKCGSAYDLPKENKNPYSVGSMENKR</sequence>
<protein>
    <submittedName>
        <fullName evidence="2">Uncharacterized protein</fullName>
    </submittedName>
</protein>
<proteinExistence type="predicted"/>
<keyword evidence="1" id="KW-0472">Membrane</keyword>
<reference evidence="2" key="1">
    <citation type="submission" date="2020-08" db="EMBL/GenBank/DDBJ databases">
        <title>Genome public.</title>
        <authorList>
            <person name="Liu C."/>
            <person name="Sun Q."/>
        </authorList>
    </citation>
    <scope>NUCLEOTIDE SEQUENCE</scope>
    <source>
        <strain evidence="2">NSJ-40</strain>
    </source>
</reference>
<evidence type="ECO:0000313" key="2">
    <source>
        <dbReference type="EMBL" id="MBC8533424.1"/>
    </source>
</evidence>
<dbReference type="Proteomes" id="UP000651482">
    <property type="component" value="Unassembled WGS sequence"/>
</dbReference>
<keyword evidence="1" id="KW-0812">Transmembrane</keyword>
<evidence type="ECO:0000256" key="1">
    <source>
        <dbReference type="SAM" id="Phobius"/>
    </source>
</evidence>
<feature type="transmembrane region" description="Helical" evidence="1">
    <location>
        <begin position="12"/>
        <end position="37"/>
    </location>
</feature>
<organism evidence="2 3">
    <name type="scientific">Yeguia hominis</name>
    <dbReference type="NCBI Taxonomy" id="2763662"/>
    <lineage>
        <taxon>Bacteria</taxon>
        <taxon>Bacillati</taxon>
        <taxon>Bacillota</taxon>
        <taxon>Clostridia</taxon>
        <taxon>Eubacteriales</taxon>
        <taxon>Yeguiaceae</taxon>
        <taxon>Yeguia</taxon>
    </lineage>
</organism>
<keyword evidence="3" id="KW-1185">Reference proteome</keyword>
<evidence type="ECO:0000313" key="3">
    <source>
        <dbReference type="Proteomes" id="UP000651482"/>
    </source>
</evidence>
<feature type="transmembrane region" description="Helical" evidence="1">
    <location>
        <begin position="43"/>
        <end position="67"/>
    </location>
</feature>